<evidence type="ECO:0000313" key="3">
    <source>
        <dbReference type="EMBL" id="RHZ67977.1"/>
    </source>
</evidence>
<feature type="compositionally biased region" description="Polar residues" evidence="1">
    <location>
        <begin position="105"/>
        <end position="122"/>
    </location>
</feature>
<dbReference type="PANTHER" id="PTHR37014">
    <property type="entry name" value="EXPRESSION LETHALITY PROTEIN HEL10, PUTATIVE (AFU_ORTHOLOGUE AFUA_1G06580)-RELATED"/>
    <property type="match status" value="1"/>
</dbReference>
<organism evidence="3 4">
    <name type="scientific">Aspergillus thermomutatus</name>
    <name type="common">Neosartorya pseudofischeri</name>
    <dbReference type="NCBI Taxonomy" id="41047"/>
    <lineage>
        <taxon>Eukaryota</taxon>
        <taxon>Fungi</taxon>
        <taxon>Dikarya</taxon>
        <taxon>Ascomycota</taxon>
        <taxon>Pezizomycotina</taxon>
        <taxon>Eurotiomycetes</taxon>
        <taxon>Eurotiomycetidae</taxon>
        <taxon>Eurotiales</taxon>
        <taxon>Aspergillaceae</taxon>
        <taxon>Aspergillus</taxon>
        <taxon>Aspergillus subgen. Fumigati</taxon>
    </lineage>
</organism>
<dbReference type="AlphaFoldDB" id="A0A397HYY2"/>
<dbReference type="STRING" id="41047.A0A397HYY2"/>
<dbReference type="EMBL" id="NKHU02000004">
    <property type="protein sequence ID" value="RHZ67977.1"/>
    <property type="molecule type" value="Genomic_DNA"/>
</dbReference>
<comment type="caution">
    <text evidence="3">The sequence shown here is derived from an EMBL/GenBank/DDBJ whole genome shotgun (WGS) entry which is preliminary data.</text>
</comment>
<feature type="compositionally biased region" description="Polar residues" evidence="1">
    <location>
        <begin position="148"/>
        <end position="158"/>
    </location>
</feature>
<dbReference type="InterPro" id="IPR008816">
    <property type="entry name" value="Gly_zipper_2TM_dom"/>
</dbReference>
<dbReference type="Pfam" id="PF05433">
    <property type="entry name" value="Rick_17kDa_Anti"/>
    <property type="match status" value="1"/>
</dbReference>
<feature type="compositionally biased region" description="Polar residues" evidence="1">
    <location>
        <begin position="168"/>
        <end position="185"/>
    </location>
</feature>
<dbReference type="RefSeq" id="XP_026618888.1">
    <property type="nucleotide sequence ID" value="XM_026763267.1"/>
</dbReference>
<dbReference type="OrthoDB" id="2441380at2759"/>
<gene>
    <name evidence="3" type="ORF">CDV56_109648</name>
</gene>
<feature type="compositionally biased region" description="Pro residues" evidence="1">
    <location>
        <begin position="212"/>
        <end position="221"/>
    </location>
</feature>
<reference evidence="3" key="1">
    <citation type="submission" date="2018-08" db="EMBL/GenBank/DDBJ databases">
        <title>Draft genome sequence of azole-resistant Aspergillus thermomutatus (Neosartorya pseudofischeri) strain HMR AF 39, isolated from a human nasal aspirate.</title>
        <authorList>
            <person name="Parent-Michaud M."/>
            <person name="Dufresne P.J."/>
            <person name="Fournier E."/>
            <person name="Martineau C."/>
            <person name="Moreira S."/>
            <person name="Perkins V."/>
            <person name="De Repentigny L."/>
            <person name="Dufresne S.F."/>
        </authorList>
    </citation>
    <scope>NUCLEOTIDE SEQUENCE [LARGE SCALE GENOMIC DNA]</scope>
    <source>
        <strain evidence="3">HMR AF 39</strain>
    </source>
</reference>
<feature type="domain" description="Cyanovirin-N" evidence="2">
    <location>
        <begin position="320"/>
        <end position="420"/>
    </location>
</feature>
<feature type="compositionally biased region" description="Polar residues" evidence="1">
    <location>
        <begin position="1"/>
        <end position="20"/>
    </location>
</feature>
<proteinExistence type="predicted"/>
<dbReference type="Pfam" id="PF08881">
    <property type="entry name" value="CVNH"/>
    <property type="match status" value="1"/>
</dbReference>
<dbReference type="SUPFAM" id="SSF51322">
    <property type="entry name" value="Cyanovirin-N"/>
    <property type="match status" value="1"/>
</dbReference>
<dbReference type="SMART" id="SM01111">
    <property type="entry name" value="CVNH"/>
    <property type="match status" value="1"/>
</dbReference>
<dbReference type="GeneID" id="38131622"/>
<dbReference type="InterPro" id="IPR036673">
    <property type="entry name" value="Cyanovirin-N_sf"/>
</dbReference>
<protein>
    <recommendedName>
        <fullName evidence="2">Cyanovirin-N domain-containing protein</fullName>
    </recommendedName>
</protein>
<name>A0A397HYY2_ASPTH</name>
<dbReference type="Gene3D" id="2.30.60.10">
    <property type="entry name" value="Cyanovirin-N"/>
    <property type="match status" value="1"/>
</dbReference>
<feature type="region of interest" description="Disordered" evidence="1">
    <location>
        <begin position="272"/>
        <end position="321"/>
    </location>
</feature>
<evidence type="ECO:0000259" key="2">
    <source>
        <dbReference type="SMART" id="SM01111"/>
    </source>
</evidence>
<sequence length="422" mass="46323">MADRTPATTSQKPEGDNTATAEAPASCTKTVEPNKMVFYNPTSGKRHEIYIPRGKFQKAHDLYVQKNWEELCKFLLTPSLFRATMSAQEYYNPGHIGGPKPDTPFSDNTSNRPWTPPSSTVTPGPEMSYSPVVDNRPYNYGAPPPPTTSYGRPQNVYPSQPLEGMTPGFSSQTKPQQYDNEYSNSGPPPYTQHYYGSQQPHPPYPTLDTYPERPPTQPPYPQDQKDQKDERGFMGAVAGGAAGAYAGHQVHHGVLGTIGGAITGSLAEDAIKKHKKKKEKKEGKWGHGRRSSSSSSSSDSDDGRAHHQQHPPAQPSFRGNFSASSTEISLEHHLELTARCRSVSGELHRSSISLNSVLSNNFGSFVWARGGNFGASARNVHLAEGGRVLDAELADGNGHWKRAWVRLDERITNQNGHLVFLD</sequence>
<feature type="region of interest" description="Disordered" evidence="1">
    <location>
        <begin position="93"/>
        <end position="229"/>
    </location>
</feature>
<dbReference type="GO" id="GO:0019867">
    <property type="term" value="C:outer membrane"/>
    <property type="evidence" value="ECO:0007669"/>
    <property type="project" value="InterPro"/>
</dbReference>
<dbReference type="InterPro" id="IPR011058">
    <property type="entry name" value="Cyanovirin-N"/>
</dbReference>
<dbReference type="VEuPathDB" id="FungiDB:CDV56_109648"/>
<evidence type="ECO:0000313" key="4">
    <source>
        <dbReference type="Proteomes" id="UP000215305"/>
    </source>
</evidence>
<accession>A0A397HYY2</accession>
<feature type="region of interest" description="Disordered" evidence="1">
    <location>
        <begin position="1"/>
        <end position="27"/>
    </location>
</feature>
<keyword evidence="4" id="KW-1185">Reference proteome</keyword>
<dbReference type="PANTHER" id="PTHR37014:SF8">
    <property type="entry name" value="RICH PROTEIN, PUTATIVE (AFU_ORTHOLOGUE AFUA_7G04870)-RELATED"/>
    <property type="match status" value="1"/>
</dbReference>
<evidence type="ECO:0000256" key="1">
    <source>
        <dbReference type="SAM" id="MobiDB-lite"/>
    </source>
</evidence>
<dbReference type="Proteomes" id="UP000215305">
    <property type="component" value="Unassembled WGS sequence"/>
</dbReference>